<sequence length="108" mass="13015">MGNLILDDQLVFRDKDGHLVLYSIRLKSSKRLLHNSVFKENRAVKYSVSADLKYVLLYYDLIQIYTYSFEARYKIYDLENRRIYHLWPLNKYGEKILFVTWGPKGNQM</sequence>
<dbReference type="Pfam" id="PF00930">
    <property type="entry name" value="DPPIV_N"/>
    <property type="match status" value="1"/>
</dbReference>
<feature type="non-terminal residue" evidence="2">
    <location>
        <position position="1"/>
    </location>
</feature>
<dbReference type="Gene3D" id="2.140.10.30">
    <property type="entry name" value="Dipeptidylpeptidase IV, N-terminal domain"/>
    <property type="match status" value="1"/>
</dbReference>
<name>A0A8X6GQQ7_TRICU</name>
<protein>
    <submittedName>
        <fullName evidence="2">Inactive dipeptidyl peptidase 10</fullName>
    </submittedName>
</protein>
<evidence type="ECO:0000313" key="2">
    <source>
        <dbReference type="EMBL" id="GFQ71889.1"/>
    </source>
</evidence>
<evidence type="ECO:0000259" key="1">
    <source>
        <dbReference type="Pfam" id="PF00930"/>
    </source>
</evidence>
<gene>
    <name evidence="2" type="primary">Dpp10</name>
    <name evidence="2" type="ORF">TNCT_650341</name>
</gene>
<accession>A0A8X6GQQ7</accession>
<dbReference type="EMBL" id="BMAO01021108">
    <property type="protein sequence ID" value="GFQ71889.1"/>
    <property type="molecule type" value="Genomic_DNA"/>
</dbReference>
<dbReference type="SUPFAM" id="SSF82171">
    <property type="entry name" value="DPP6 N-terminal domain-like"/>
    <property type="match status" value="1"/>
</dbReference>
<dbReference type="AlphaFoldDB" id="A0A8X6GQQ7"/>
<keyword evidence="3" id="KW-1185">Reference proteome</keyword>
<dbReference type="Proteomes" id="UP000887116">
    <property type="component" value="Unassembled WGS sequence"/>
</dbReference>
<proteinExistence type="predicted"/>
<comment type="caution">
    <text evidence="2">The sequence shown here is derived from an EMBL/GenBank/DDBJ whole genome shotgun (WGS) entry which is preliminary data.</text>
</comment>
<dbReference type="OrthoDB" id="6428441at2759"/>
<feature type="domain" description="Dipeptidylpeptidase IV N-terminal" evidence="1">
    <location>
        <begin position="49"/>
        <end position="107"/>
    </location>
</feature>
<evidence type="ECO:0000313" key="3">
    <source>
        <dbReference type="Proteomes" id="UP000887116"/>
    </source>
</evidence>
<dbReference type="GO" id="GO:0006508">
    <property type="term" value="P:proteolysis"/>
    <property type="evidence" value="ECO:0007669"/>
    <property type="project" value="InterPro"/>
</dbReference>
<organism evidence="2 3">
    <name type="scientific">Trichonephila clavata</name>
    <name type="common">Joro spider</name>
    <name type="synonym">Nephila clavata</name>
    <dbReference type="NCBI Taxonomy" id="2740835"/>
    <lineage>
        <taxon>Eukaryota</taxon>
        <taxon>Metazoa</taxon>
        <taxon>Ecdysozoa</taxon>
        <taxon>Arthropoda</taxon>
        <taxon>Chelicerata</taxon>
        <taxon>Arachnida</taxon>
        <taxon>Araneae</taxon>
        <taxon>Araneomorphae</taxon>
        <taxon>Entelegynae</taxon>
        <taxon>Araneoidea</taxon>
        <taxon>Nephilidae</taxon>
        <taxon>Trichonephila</taxon>
    </lineage>
</organism>
<reference evidence="2" key="1">
    <citation type="submission" date="2020-07" db="EMBL/GenBank/DDBJ databases">
        <title>Multicomponent nature underlies the extraordinary mechanical properties of spider dragline silk.</title>
        <authorList>
            <person name="Kono N."/>
            <person name="Nakamura H."/>
            <person name="Mori M."/>
            <person name="Yoshida Y."/>
            <person name="Ohtoshi R."/>
            <person name="Malay A.D."/>
            <person name="Moran D.A.P."/>
            <person name="Tomita M."/>
            <person name="Numata K."/>
            <person name="Arakawa K."/>
        </authorList>
    </citation>
    <scope>NUCLEOTIDE SEQUENCE</scope>
</reference>
<dbReference type="InterPro" id="IPR002469">
    <property type="entry name" value="Peptidase_S9B_N"/>
</dbReference>